<evidence type="ECO:0000256" key="2">
    <source>
        <dbReference type="ARBA" id="ARBA00004371"/>
    </source>
</evidence>
<evidence type="ECO:0000259" key="18">
    <source>
        <dbReference type="Pfam" id="PF17753"/>
    </source>
</evidence>
<comment type="catalytic activity">
    <reaction evidence="1">
        <text>Hydrolysis of terminal, non-reducing beta-D-mannose residues in beta-D-mannosides.</text>
        <dbReference type="EC" id="3.2.1.25"/>
    </reaction>
</comment>
<name>A0A3E1P2Z4_9BACT</name>
<comment type="similarity">
    <text evidence="13">Belongs to the glycosyl hydrolase 2 family. Beta-mannosidase B subfamily.</text>
</comment>
<proteinExistence type="inferred from homology"/>
<dbReference type="Proteomes" id="UP000261174">
    <property type="component" value="Unassembled WGS sequence"/>
</dbReference>
<keyword evidence="7" id="KW-0964">Secreted</keyword>
<dbReference type="FunFam" id="3.20.20.80:FF:000050">
    <property type="entry name" value="Beta-mannosidase B"/>
    <property type="match status" value="1"/>
</dbReference>
<dbReference type="InterPro" id="IPR013783">
    <property type="entry name" value="Ig-like_fold"/>
</dbReference>
<evidence type="ECO:0000313" key="22">
    <source>
        <dbReference type="Proteomes" id="UP000261174"/>
    </source>
</evidence>
<dbReference type="PANTHER" id="PTHR43730">
    <property type="entry name" value="BETA-MANNOSIDASE"/>
    <property type="match status" value="1"/>
</dbReference>
<dbReference type="GO" id="GO:0004567">
    <property type="term" value="F:beta-mannosidase activity"/>
    <property type="evidence" value="ECO:0007669"/>
    <property type="project" value="UniProtKB-EC"/>
</dbReference>
<evidence type="ECO:0000256" key="16">
    <source>
        <dbReference type="SAM" id="SignalP"/>
    </source>
</evidence>
<evidence type="ECO:0000259" key="17">
    <source>
        <dbReference type="Pfam" id="PF00703"/>
    </source>
</evidence>
<dbReference type="GO" id="GO:0006516">
    <property type="term" value="P:glycoprotein catabolic process"/>
    <property type="evidence" value="ECO:0007669"/>
    <property type="project" value="TreeGrafter"/>
</dbReference>
<gene>
    <name evidence="21" type="ORF">DXN04_13885</name>
</gene>
<dbReference type="InterPro" id="IPR054593">
    <property type="entry name" value="Beta-mannosidase-like_N2"/>
</dbReference>
<dbReference type="SUPFAM" id="SSF51445">
    <property type="entry name" value="(Trans)glycosidases"/>
    <property type="match status" value="1"/>
</dbReference>
<evidence type="ECO:0000256" key="11">
    <source>
        <dbReference type="ARBA" id="ARBA00023228"/>
    </source>
</evidence>
<feature type="domain" description="Mannosidase Ig/CBM-like" evidence="19">
    <location>
        <begin position="672"/>
        <end position="761"/>
    </location>
</feature>
<evidence type="ECO:0000313" key="21">
    <source>
        <dbReference type="EMBL" id="RFM34368.1"/>
    </source>
</evidence>
<feature type="signal peptide" evidence="16">
    <location>
        <begin position="1"/>
        <end position="19"/>
    </location>
</feature>
<evidence type="ECO:0000256" key="8">
    <source>
        <dbReference type="ARBA" id="ARBA00022729"/>
    </source>
</evidence>
<dbReference type="Pfam" id="PF17786">
    <property type="entry name" value="Mannosidase_ig"/>
    <property type="match status" value="1"/>
</dbReference>
<dbReference type="EMBL" id="QTJV01000004">
    <property type="protein sequence ID" value="RFM34368.1"/>
    <property type="molecule type" value="Genomic_DNA"/>
</dbReference>
<dbReference type="Pfam" id="PF22666">
    <property type="entry name" value="Glyco_hydro_2_N2"/>
    <property type="match status" value="1"/>
</dbReference>
<dbReference type="OrthoDB" id="9801077at2"/>
<evidence type="ECO:0000256" key="3">
    <source>
        <dbReference type="ARBA" id="ARBA00004613"/>
    </source>
</evidence>
<comment type="subunit">
    <text evidence="5">Homodimer.</text>
</comment>
<dbReference type="SUPFAM" id="SSF49303">
    <property type="entry name" value="beta-Galactosidase/glucuronidase domain"/>
    <property type="match status" value="3"/>
</dbReference>
<dbReference type="GO" id="GO:0005764">
    <property type="term" value="C:lysosome"/>
    <property type="evidence" value="ECO:0007669"/>
    <property type="project" value="UniProtKB-SubCell"/>
</dbReference>
<dbReference type="InterPro" id="IPR008979">
    <property type="entry name" value="Galactose-bd-like_sf"/>
</dbReference>
<dbReference type="RefSeq" id="WP_116853953.1">
    <property type="nucleotide sequence ID" value="NZ_QTJV01000004.1"/>
</dbReference>
<comment type="subcellular location">
    <subcellularLocation>
        <location evidence="2">Lysosome</location>
    </subcellularLocation>
    <subcellularLocation>
        <location evidence="3">Secreted</location>
    </subcellularLocation>
</comment>
<dbReference type="GO" id="GO:0005975">
    <property type="term" value="P:carbohydrate metabolic process"/>
    <property type="evidence" value="ECO:0007669"/>
    <property type="project" value="InterPro"/>
</dbReference>
<dbReference type="InterPro" id="IPR006102">
    <property type="entry name" value="Ig-like_GH2"/>
</dbReference>
<evidence type="ECO:0000256" key="4">
    <source>
        <dbReference type="ARBA" id="ARBA00004740"/>
    </source>
</evidence>
<accession>A0A3E1P2Z4</accession>
<dbReference type="Gene3D" id="2.60.40.10">
    <property type="entry name" value="Immunoglobulins"/>
    <property type="match status" value="3"/>
</dbReference>
<comment type="pathway">
    <text evidence="4">Glycan metabolism; N-glycan degradation.</text>
</comment>
<evidence type="ECO:0000256" key="6">
    <source>
        <dbReference type="ARBA" id="ARBA00012754"/>
    </source>
</evidence>
<dbReference type="GO" id="GO:0005576">
    <property type="term" value="C:extracellular region"/>
    <property type="evidence" value="ECO:0007669"/>
    <property type="project" value="UniProtKB-SubCell"/>
</dbReference>
<organism evidence="21 22">
    <name type="scientific">Chitinophaga silvisoli</name>
    <dbReference type="NCBI Taxonomy" id="2291814"/>
    <lineage>
        <taxon>Bacteria</taxon>
        <taxon>Pseudomonadati</taxon>
        <taxon>Bacteroidota</taxon>
        <taxon>Chitinophagia</taxon>
        <taxon>Chitinophagales</taxon>
        <taxon>Chitinophagaceae</taxon>
        <taxon>Chitinophaga</taxon>
    </lineage>
</organism>
<evidence type="ECO:0000256" key="14">
    <source>
        <dbReference type="ARBA" id="ARBA00041069"/>
    </source>
</evidence>
<keyword evidence="22" id="KW-1185">Reference proteome</keyword>
<dbReference type="Gene3D" id="2.60.120.260">
    <property type="entry name" value="Galactose-binding domain-like"/>
    <property type="match status" value="1"/>
</dbReference>
<evidence type="ECO:0000256" key="10">
    <source>
        <dbReference type="ARBA" id="ARBA00023180"/>
    </source>
</evidence>
<dbReference type="Pfam" id="PF17753">
    <property type="entry name" value="Ig_mannosidase"/>
    <property type="match status" value="1"/>
</dbReference>
<keyword evidence="8 16" id="KW-0732">Signal</keyword>
<feature type="domain" description="Beta-mannosidase Ig-fold" evidence="18">
    <location>
        <begin position="764"/>
        <end position="839"/>
    </location>
</feature>
<evidence type="ECO:0000256" key="13">
    <source>
        <dbReference type="ARBA" id="ARBA00038429"/>
    </source>
</evidence>
<dbReference type="EC" id="3.2.1.25" evidence="6"/>
<evidence type="ECO:0000259" key="19">
    <source>
        <dbReference type="Pfam" id="PF17786"/>
    </source>
</evidence>
<sequence>MRRYVNIVCLCLLTATAGAQSFQQFELNKDWQFSSTDDSNWRSATVPGTVHTDLMAHHLIPDPYVGMNEKSVQWVDKKNWQYQTTFVVTKEMLQHDWLALDFKGLDTYADIYLNGDVIASSANMFVPLKAQVKQKVKEGNNTLRLVFHSPIRHDMHHFLNDDVIYPAGNDASDIPLSVYARKAPYHYGWDWGPRLVTSGIWRPVYLEYGNKVSIEDVYLHQQLLSDKSASIQAILKLNTIVQKNYTLKIESPDKLFSTVTKQTAGDSTSAVFTIANPRRWWPNGLGDAYLYKVKVSLYDGKELLQSKDVRIGLRTLEVVNKPDSMGVSFFVKVNGRPVFMKGADYIPMDNFLPRVTSERFAKLFTDMKTSNFNMVRVWGGGTYEEDRFYDLADENGILVWQDLLFACSTYPTPKILDNVRSELAANITRLRNHPSLALWCGNNEIGVAIDHWGWKNGYGYTEQQWADMIAGYDELFNVQLPKIIRQFDADRFYFPSSPISNWGSKKDFTIGDNHYWGVWHGMEWFEAFDERIPRFMSEYGFQSFPDMQTVKRFTSVQDRDIYSPVMLSHQKSLSRGNAAIRTYLLHYYKEPKDFESFLYVNHVLQAEGIKMGIEAHRRAMPFCMGTLYWQLDDCWPGPSWSGIDYYGRWKALQYFVKKAYTPVLVSNIVKNGNLKTYIISDEIKDQKAKLGMKLMDFEGKVLWEQSQDVNIAGNKSAVVHEIALNSILSQQDTGRVILYTNVVNGDKLLSENVYYFAKTKDLTLPDPEIGVSYPAFDTTATGILITAKKLAKNVFLQYDDPEVQFSDNYFDLLPGQSKVIWFNKKVPAEQLKVISLRDTFKN</sequence>
<feature type="domain" description="Glycoside hydrolase family 2 immunoglobulin-like beta-sandwich" evidence="17">
    <location>
        <begin position="212"/>
        <end position="314"/>
    </location>
</feature>
<keyword evidence="12" id="KW-0326">Glycosidase</keyword>
<reference evidence="21 22" key="1">
    <citation type="submission" date="2018-08" db="EMBL/GenBank/DDBJ databases">
        <title>Chitinophaga sp. K20C18050901, a novel bacterium isolated from forest soil.</title>
        <authorList>
            <person name="Wang C."/>
        </authorList>
    </citation>
    <scope>NUCLEOTIDE SEQUENCE [LARGE SCALE GENOMIC DNA]</scope>
    <source>
        <strain evidence="21 22">K20C18050901</strain>
    </source>
</reference>
<keyword evidence="10" id="KW-0325">Glycoprotein</keyword>
<dbReference type="InterPro" id="IPR050887">
    <property type="entry name" value="Beta-mannosidase_GH2"/>
</dbReference>
<evidence type="ECO:0000256" key="7">
    <source>
        <dbReference type="ARBA" id="ARBA00022525"/>
    </source>
</evidence>
<dbReference type="FunFam" id="2.60.120.260:FF:000060">
    <property type="entry name" value="Probable beta-mannosidase"/>
    <property type="match status" value="1"/>
</dbReference>
<keyword evidence="11" id="KW-0458">Lysosome</keyword>
<evidence type="ECO:0000259" key="20">
    <source>
        <dbReference type="Pfam" id="PF22666"/>
    </source>
</evidence>
<dbReference type="Pfam" id="PF00703">
    <property type="entry name" value="Glyco_hydro_2"/>
    <property type="match status" value="1"/>
</dbReference>
<dbReference type="Gene3D" id="3.20.20.80">
    <property type="entry name" value="Glycosidases"/>
    <property type="match status" value="1"/>
</dbReference>
<protein>
    <recommendedName>
        <fullName evidence="14">Beta-mannosidase B</fullName>
        <ecNumber evidence="6">3.2.1.25</ecNumber>
    </recommendedName>
    <alternativeName>
        <fullName evidence="15">Mannanase B</fullName>
    </alternativeName>
</protein>
<dbReference type="InterPro" id="IPR041625">
    <property type="entry name" value="Beta-mannosidase_Ig"/>
</dbReference>
<dbReference type="InterPro" id="IPR036156">
    <property type="entry name" value="Beta-gal/glucu_dom_sf"/>
</dbReference>
<evidence type="ECO:0000256" key="12">
    <source>
        <dbReference type="ARBA" id="ARBA00023295"/>
    </source>
</evidence>
<dbReference type="InterPro" id="IPR041447">
    <property type="entry name" value="Mannosidase_ig"/>
</dbReference>
<dbReference type="InterPro" id="IPR017853">
    <property type="entry name" value="GH"/>
</dbReference>
<feature type="domain" description="Beta-mannosidase-like galactose-binding" evidence="20">
    <location>
        <begin position="31"/>
        <end position="202"/>
    </location>
</feature>
<feature type="chain" id="PRO_5017718761" description="Beta-mannosidase B" evidence="16">
    <location>
        <begin position="20"/>
        <end position="842"/>
    </location>
</feature>
<comment type="caution">
    <text evidence="21">The sequence shown here is derived from an EMBL/GenBank/DDBJ whole genome shotgun (WGS) entry which is preliminary data.</text>
</comment>
<evidence type="ECO:0000256" key="1">
    <source>
        <dbReference type="ARBA" id="ARBA00000829"/>
    </source>
</evidence>
<dbReference type="AlphaFoldDB" id="A0A3E1P2Z4"/>
<evidence type="ECO:0000256" key="15">
    <source>
        <dbReference type="ARBA" id="ARBA00041614"/>
    </source>
</evidence>
<evidence type="ECO:0000256" key="5">
    <source>
        <dbReference type="ARBA" id="ARBA00011738"/>
    </source>
</evidence>
<keyword evidence="9 21" id="KW-0378">Hydrolase</keyword>
<dbReference type="PANTHER" id="PTHR43730:SF1">
    <property type="entry name" value="BETA-MANNOSIDASE"/>
    <property type="match status" value="1"/>
</dbReference>
<evidence type="ECO:0000256" key="9">
    <source>
        <dbReference type="ARBA" id="ARBA00022801"/>
    </source>
</evidence>
<dbReference type="SUPFAM" id="SSF49785">
    <property type="entry name" value="Galactose-binding domain-like"/>
    <property type="match status" value="1"/>
</dbReference>